<name>A0A5B1CKE6_9BACT</name>
<evidence type="ECO:0000313" key="1">
    <source>
        <dbReference type="EMBL" id="KAA1260209.1"/>
    </source>
</evidence>
<reference evidence="1 2" key="1">
    <citation type="submission" date="2019-08" db="EMBL/GenBank/DDBJ databases">
        <title>Deep-cultivation of Planctomycetes and their phenomic and genomic characterization uncovers novel biology.</title>
        <authorList>
            <person name="Wiegand S."/>
            <person name="Jogler M."/>
            <person name="Boedeker C."/>
            <person name="Pinto D."/>
            <person name="Vollmers J."/>
            <person name="Rivas-Marin E."/>
            <person name="Kohn T."/>
            <person name="Peeters S.H."/>
            <person name="Heuer A."/>
            <person name="Rast P."/>
            <person name="Oberbeckmann S."/>
            <person name="Bunk B."/>
            <person name="Jeske O."/>
            <person name="Meyerdierks A."/>
            <person name="Storesund J.E."/>
            <person name="Kallscheuer N."/>
            <person name="Luecker S."/>
            <person name="Lage O.M."/>
            <person name="Pohl T."/>
            <person name="Merkel B.J."/>
            <person name="Hornburger P."/>
            <person name="Mueller R.-W."/>
            <person name="Bruemmer F."/>
            <person name="Labrenz M."/>
            <person name="Spormann A.M."/>
            <person name="Op Den Camp H."/>
            <person name="Overmann J."/>
            <person name="Amann R."/>
            <person name="Jetten M.S.M."/>
            <person name="Mascher T."/>
            <person name="Medema M.H."/>
            <person name="Devos D.P."/>
            <person name="Kaster A.-K."/>
            <person name="Ovreas L."/>
            <person name="Rohde M."/>
            <person name="Galperin M.Y."/>
            <person name="Jogler C."/>
        </authorList>
    </citation>
    <scope>NUCLEOTIDE SEQUENCE [LARGE SCALE GENOMIC DNA]</scope>
    <source>
        <strain evidence="1 2">LF1</strain>
    </source>
</reference>
<accession>A0A5B1CKE6</accession>
<proteinExistence type="predicted"/>
<protein>
    <submittedName>
        <fullName evidence="1">Uncharacterized protein</fullName>
    </submittedName>
</protein>
<keyword evidence="2" id="KW-1185">Reference proteome</keyword>
<comment type="caution">
    <text evidence="1">The sequence shown here is derived from an EMBL/GenBank/DDBJ whole genome shotgun (WGS) entry which is preliminary data.</text>
</comment>
<dbReference type="RefSeq" id="WP_068266706.1">
    <property type="nucleotide sequence ID" value="NZ_LWSK01000128.1"/>
</dbReference>
<evidence type="ECO:0000313" key="2">
    <source>
        <dbReference type="Proteomes" id="UP000322699"/>
    </source>
</evidence>
<sequence>MQEQLENAITAQPFVPFRVGMSNGAEYTVKHPENCILTKHFFVVYDPANEELDELYLLHVASISPEQRSEA</sequence>
<dbReference type="Proteomes" id="UP000322699">
    <property type="component" value="Unassembled WGS sequence"/>
</dbReference>
<dbReference type="EMBL" id="VRLW01000001">
    <property type="protein sequence ID" value="KAA1260209.1"/>
    <property type="molecule type" value="Genomic_DNA"/>
</dbReference>
<gene>
    <name evidence="1" type="ORF">LF1_27480</name>
</gene>
<organism evidence="1 2">
    <name type="scientific">Rubripirellula obstinata</name>
    <dbReference type="NCBI Taxonomy" id="406547"/>
    <lineage>
        <taxon>Bacteria</taxon>
        <taxon>Pseudomonadati</taxon>
        <taxon>Planctomycetota</taxon>
        <taxon>Planctomycetia</taxon>
        <taxon>Pirellulales</taxon>
        <taxon>Pirellulaceae</taxon>
        <taxon>Rubripirellula</taxon>
    </lineage>
</organism>
<dbReference type="OrthoDB" id="287244at2"/>
<dbReference type="AlphaFoldDB" id="A0A5B1CKE6"/>